<evidence type="ECO:0000256" key="1">
    <source>
        <dbReference type="ARBA" id="ARBA00006787"/>
    </source>
</evidence>
<dbReference type="Proteomes" id="UP001190926">
    <property type="component" value="Unassembled WGS sequence"/>
</dbReference>
<comment type="caution">
    <text evidence="6">The sequence shown here is derived from an EMBL/GenBank/DDBJ whole genome shotgun (WGS) entry which is preliminary data.</text>
</comment>
<protein>
    <submittedName>
        <fullName evidence="6">Nine-cis-epoxycarotenoid dioxygenase 4</fullName>
    </submittedName>
</protein>
<dbReference type="GO" id="GO:0046872">
    <property type="term" value="F:metal ion binding"/>
    <property type="evidence" value="ECO:0007669"/>
    <property type="project" value="UniProtKB-KW"/>
</dbReference>
<dbReference type="GO" id="GO:0009570">
    <property type="term" value="C:chloroplast stroma"/>
    <property type="evidence" value="ECO:0007669"/>
    <property type="project" value="TreeGrafter"/>
</dbReference>
<evidence type="ECO:0000256" key="4">
    <source>
        <dbReference type="ARBA" id="ARBA00023004"/>
    </source>
</evidence>
<dbReference type="PANTHER" id="PTHR10543">
    <property type="entry name" value="BETA-CAROTENE DIOXYGENASE"/>
    <property type="match status" value="1"/>
</dbReference>
<dbReference type="Pfam" id="PF03055">
    <property type="entry name" value="RPE65"/>
    <property type="match status" value="1"/>
</dbReference>
<keyword evidence="3 6" id="KW-0560">Oxidoreductase</keyword>
<comment type="cofactor">
    <cofactor evidence="5">
        <name>Fe(2+)</name>
        <dbReference type="ChEBI" id="CHEBI:29033"/>
    </cofactor>
    <text evidence="5">Binds 1 Fe(2+) ion per subunit.</text>
</comment>
<reference evidence="6 7" key="1">
    <citation type="journal article" date="2021" name="Nat. Commun.">
        <title>Incipient diploidization of the medicinal plant Perilla within 10,000 years.</title>
        <authorList>
            <person name="Zhang Y."/>
            <person name="Shen Q."/>
            <person name="Leng L."/>
            <person name="Zhang D."/>
            <person name="Chen S."/>
            <person name="Shi Y."/>
            <person name="Ning Z."/>
            <person name="Chen S."/>
        </authorList>
    </citation>
    <scope>NUCLEOTIDE SEQUENCE [LARGE SCALE GENOMIC DNA]</scope>
    <source>
        <strain evidence="7">cv. PC099</strain>
    </source>
</reference>
<feature type="binding site" evidence="5">
    <location>
        <position position="240"/>
    </location>
    <ligand>
        <name>Fe cation</name>
        <dbReference type="ChEBI" id="CHEBI:24875"/>
        <note>catalytic</note>
    </ligand>
</feature>
<evidence type="ECO:0000256" key="5">
    <source>
        <dbReference type="PIRSR" id="PIRSR604294-1"/>
    </source>
</evidence>
<dbReference type="PANTHER" id="PTHR10543:SF46">
    <property type="entry name" value="CAROTENOID CLEAVAGE DIOXYGENASE 4, CHLOROPLASTIC-RELATED"/>
    <property type="match status" value="1"/>
</dbReference>
<dbReference type="GO" id="GO:0016121">
    <property type="term" value="P:carotene catabolic process"/>
    <property type="evidence" value="ECO:0007669"/>
    <property type="project" value="TreeGrafter"/>
</dbReference>
<sequence>MDLPLTPSIDPNHVLSGNFAPVAELPPTACEVVEGSLPACLDGAYIRNGPNPQFIPRGPYHLLDGDGMLHSIRISGGEAYFCSRYVKTYKFITEGNEGYAFFPSPFSSFNGVLASAARFCLAVARGIFGYFDPIVNGFGTANTSLAFFGGSVYALCESDLPYEIEVTWDGEIVTLGRRHFGGDSSLRMTAHPKIDSDTGEVFAFRCNMFSPYLTFFRIDSAGRKGPDLPVSSFKKTPCVHDFALTKRFIIFQDGQIEMEPAEIGRGRTPLVCDRGKVPRIGILPRHADAQVLWIEAPGLNMLHVINAWEEYSGDRIVIVAPNFLSVEDGFHNTNLIHSVFEIITLDIKEKKLVSRHVLRSNNMEFGVINQAYAGEKNKYLYAAVIAEMPKAAGMVKLDLSIATAGGGDCTVASREYGSGCYGGESYFVAREAENPAAEEDDGYLVTYVHDENSMESWFWVMDAKSPTLEIIARVKLPGRVPYGFHGLFVPEDDLK</sequence>
<dbReference type="GO" id="GO:0010436">
    <property type="term" value="F:carotenoid dioxygenase activity"/>
    <property type="evidence" value="ECO:0007669"/>
    <property type="project" value="TreeGrafter"/>
</dbReference>
<evidence type="ECO:0000256" key="3">
    <source>
        <dbReference type="ARBA" id="ARBA00022964"/>
    </source>
</evidence>
<evidence type="ECO:0000313" key="6">
    <source>
        <dbReference type="EMBL" id="KAH6820441.1"/>
    </source>
</evidence>
<dbReference type="EMBL" id="SDAM02003674">
    <property type="protein sequence ID" value="KAH6820441.1"/>
    <property type="molecule type" value="Genomic_DNA"/>
</dbReference>
<accession>A0AAD4ISD5</accession>
<feature type="binding site" evidence="5">
    <location>
        <position position="191"/>
    </location>
    <ligand>
        <name>Fe cation</name>
        <dbReference type="ChEBI" id="CHEBI:24875"/>
        <note>catalytic</note>
    </ligand>
</feature>
<comment type="similarity">
    <text evidence="1">Belongs to the carotenoid oxygenase family.</text>
</comment>
<proteinExistence type="inferred from homology"/>
<keyword evidence="7" id="KW-1185">Reference proteome</keyword>
<keyword evidence="3 6" id="KW-0223">Dioxygenase</keyword>
<name>A0AAD4ISD5_PERFH</name>
<dbReference type="InterPro" id="IPR004294">
    <property type="entry name" value="Carotenoid_Oase"/>
</dbReference>
<feature type="binding site" evidence="5">
    <location>
        <position position="485"/>
    </location>
    <ligand>
        <name>Fe cation</name>
        <dbReference type="ChEBI" id="CHEBI:24875"/>
        <note>catalytic</note>
    </ligand>
</feature>
<feature type="binding site" evidence="5">
    <location>
        <position position="303"/>
    </location>
    <ligand>
        <name>Fe cation</name>
        <dbReference type="ChEBI" id="CHEBI:24875"/>
        <note>catalytic</note>
    </ligand>
</feature>
<evidence type="ECO:0000256" key="2">
    <source>
        <dbReference type="ARBA" id="ARBA00022723"/>
    </source>
</evidence>
<dbReference type="AlphaFoldDB" id="A0AAD4ISD5"/>
<keyword evidence="4 5" id="KW-0408">Iron</keyword>
<keyword evidence="2 5" id="KW-0479">Metal-binding</keyword>
<evidence type="ECO:0000313" key="7">
    <source>
        <dbReference type="Proteomes" id="UP001190926"/>
    </source>
</evidence>
<gene>
    <name evidence="6" type="ORF">C2S53_002599</name>
</gene>
<organism evidence="6 7">
    <name type="scientific">Perilla frutescens var. hirtella</name>
    <name type="common">Perilla citriodora</name>
    <name type="synonym">Perilla setoyensis</name>
    <dbReference type="NCBI Taxonomy" id="608512"/>
    <lineage>
        <taxon>Eukaryota</taxon>
        <taxon>Viridiplantae</taxon>
        <taxon>Streptophyta</taxon>
        <taxon>Embryophyta</taxon>
        <taxon>Tracheophyta</taxon>
        <taxon>Spermatophyta</taxon>
        <taxon>Magnoliopsida</taxon>
        <taxon>eudicotyledons</taxon>
        <taxon>Gunneridae</taxon>
        <taxon>Pentapetalae</taxon>
        <taxon>asterids</taxon>
        <taxon>lamiids</taxon>
        <taxon>Lamiales</taxon>
        <taxon>Lamiaceae</taxon>
        <taxon>Nepetoideae</taxon>
        <taxon>Elsholtzieae</taxon>
        <taxon>Perilla</taxon>
    </lineage>
</organism>